<evidence type="ECO:0000256" key="9">
    <source>
        <dbReference type="ARBA" id="ARBA00023141"/>
    </source>
</evidence>
<feature type="binding site" evidence="11">
    <location>
        <position position="17"/>
    </location>
    <ligand>
        <name>Mg(2+)</name>
        <dbReference type="ChEBI" id="CHEBI:18420"/>
    </ligand>
</feature>
<keyword evidence="11" id="KW-0963">Cytoplasm</keyword>
<keyword evidence="7 11" id="KW-0418">Kinase</keyword>
<feature type="binding site" evidence="11">
    <location>
        <position position="133"/>
    </location>
    <ligand>
        <name>substrate</name>
    </ligand>
</feature>
<keyword evidence="8 11" id="KW-0067">ATP-binding</keyword>
<feature type="binding site" evidence="11">
    <location>
        <position position="80"/>
    </location>
    <ligand>
        <name>substrate</name>
    </ligand>
</feature>
<dbReference type="GO" id="GO:0000287">
    <property type="term" value="F:magnesium ion binding"/>
    <property type="evidence" value="ECO:0007669"/>
    <property type="project" value="UniProtKB-UniRule"/>
</dbReference>
<dbReference type="GO" id="GO:0005524">
    <property type="term" value="F:ATP binding"/>
    <property type="evidence" value="ECO:0007669"/>
    <property type="project" value="UniProtKB-UniRule"/>
</dbReference>
<comment type="caution">
    <text evidence="12">The sequence shown here is derived from an EMBL/GenBank/DDBJ whole genome shotgun (WGS) entry which is preliminary data.</text>
</comment>
<dbReference type="Pfam" id="PF01202">
    <property type="entry name" value="SKI"/>
    <property type="match status" value="1"/>
</dbReference>
<dbReference type="InterPro" id="IPR027417">
    <property type="entry name" value="P-loop_NTPase"/>
</dbReference>
<evidence type="ECO:0000256" key="10">
    <source>
        <dbReference type="ARBA" id="ARBA00048567"/>
    </source>
</evidence>
<dbReference type="PRINTS" id="PR01100">
    <property type="entry name" value="SHIKIMTKNASE"/>
</dbReference>
<dbReference type="GO" id="GO:0005829">
    <property type="term" value="C:cytosol"/>
    <property type="evidence" value="ECO:0007669"/>
    <property type="project" value="TreeGrafter"/>
</dbReference>
<comment type="subcellular location">
    <subcellularLocation>
        <location evidence="11">Cytoplasm</location>
    </subcellularLocation>
</comment>
<dbReference type="InterPro" id="IPR000623">
    <property type="entry name" value="Shikimate_kinase/TSH1"/>
</dbReference>
<dbReference type="InterPro" id="IPR031322">
    <property type="entry name" value="Shikimate/glucono_kinase"/>
</dbReference>
<organism evidence="12 13">
    <name type="scientific">Rubrobacter taiwanensis</name>
    <dbReference type="NCBI Taxonomy" id="185139"/>
    <lineage>
        <taxon>Bacteria</taxon>
        <taxon>Bacillati</taxon>
        <taxon>Actinomycetota</taxon>
        <taxon>Rubrobacteria</taxon>
        <taxon>Rubrobacterales</taxon>
        <taxon>Rubrobacteraceae</taxon>
        <taxon>Rubrobacter</taxon>
    </lineage>
</organism>
<dbReference type="CDD" id="cd00464">
    <property type="entry name" value="SK"/>
    <property type="match status" value="1"/>
</dbReference>
<dbReference type="UniPathway" id="UPA00053">
    <property type="reaction ID" value="UER00088"/>
</dbReference>
<evidence type="ECO:0000256" key="5">
    <source>
        <dbReference type="ARBA" id="ARBA00022679"/>
    </source>
</evidence>
<comment type="subunit">
    <text evidence="11">Monomer.</text>
</comment>
<dbReference type="HAMAP" id="MF_00109">
    <property type="entry name" value="Shikimate_kinase"/>
    <property type="match status" value="1"/>
</dbReference>
<dbReference type="OrthoDB" id="9800332at2"/>
<feature type="binding site" evidence="11">
    <location>
        <position position="116"/>
    </location>
    <ligand>
        <name>ATP</name>
        <dbReference type="ChEBI" id="CHEBI:30616"/>
    </ligand>
</feature>
<feature type="binding site" evidence="11">
    <location>
        <position position="150"/>
    </location>
    <ligand>
        <name>ATP</name>
        <dbReference type="ChEBI" id="CHEBI:30616"/>
    </ligand>
</feature>
<comment type="catalytic activity">
    <reaction evidence="10 11">
        <text>shikimate + ATP = 3-phosphoshikimate + ADP + H(+)</text>
        <dbReference type="Rhea" id="RHEA:13121"/>
        <dbReference type="ChEBI" id="CHEBI:15378"/>
        <dbReference type="ChEBI" id="CHEBI:30616"/>
        <dbReference type="ChEBI" id="CHEBI:36208"/>
        <dbReference type="ChEBI" id="CHEBI:145989"/>
        <dbReference type="ChEBI" id="CHEBI:456216"/>
        <dbReference type="EC" id="2.7.1.71"/>
    </reaction>
</comment>
<keyword evidence="6 11" id="KW-0547">Nucleotide-binding</keyword>
<dbReference type="Gene3D" id="3.40.50.300">
    <property type="entry name" value="P-loop containing nucleotide triphosphate hydrolases"/>
    <property type="match status" value="1"/>
</dbReference>
<evidence type="ECO:0000256" key="2">
    <source>
        <dbReference type="ARBA" id="ARBA00006997"/>
    </source>
</evidence>
<dbReference type="EMBL" id="SKBU01000014">
    <property type="protein sequence ID" value="TCJ17268.1"/>
    <property type="molecule type" value="Genomic_DNA"/>
</dbReference>
<comment type="similarity">
    <text evidence="2 11">Belongs to the shikimate kinase family.</text>
</comment>
<feature type="binding site" evidence="11">
    <location>
        <position position="59"/>
    </location>
    <ligand>
        <name>substrate</name>
    </ligand>
</feature>
<dbReference type="GO" id="GO:0008652">
    <property type="term" value="P:amino acid biosynthetic process"/>
    <property type="evidence" value="ECO:0007669"/>
    <property type="project" value="UniProtKB-KW"/>
</dbReference>
<dbReference type="RefSeq" id="WP_132690343.1">
    <property type="nucleotide sequence ID" value="NZ_SKBU01000014.1"/>
</dbReference>
<name>A0A4R1BJB2_9ACTN</name>
<dbReference type="EC" id="2.7.1.71" evidence="3 11"/>
<gene>
    <name evidence="11" type="primary">aroK</name>
    <name evidence="12" type="ORF">E0L93_06955</name>
</gene>
<comment type="pathway">
    <text evidence="1 11">Metabolic intermediate biosynthesis; chorismate biosynthesis; chorismate from D-erythrose 4-phosphate and phosphoenolpyruvate: step 5/7.</text>
</comment>
<dbReference type="PROSITE" id="PS01128">
    <property type="entry name" value="SHIKIMATE_KINASE"/>
    <property type="match status" value="1"/>
</dbReference>
<comment type="cofactor">
    <cofactor evidence="11">
        <name>Mg(2+)</name>
        <dbReference type="ChEBI" id="CHEBI:18420"/>
    </cofactor>
    <text evidence="11">Binds 1 Mg(2+) ion per subunit.</text>
</comment>
<dbReference type="InterPro" id="IPR023000">
    <property type="entry name" value="Shikimate_kinase_CS"/>
</dbReference>
<evidence type="ECO:0000313" key="13">
    <source>
        <dbReference type="Proteomes" id="UP000295244"/>
    </source>
</evidence>
<dbReference type="GO" id="GO:0009073">
    <property type="term" value="P:aromatic amino acid family biosynthetic process"/>
    <property type="evidence" value="ECO:0007669"/>
    <property type="project" value="UniProtKB-KW"/>
</dbReference>
<evidence type="ECO:0000313" key="12">
    <source>
        <dbReference type="EMBL" id="TCJ17268.1"/>
    </source>
</evidence>
<evidence type="ECO:0000256" key="8">
    <source>
        <dbReference type="ARBA" id="ARBA00022840"/>
    </source>
</evidence>
<protein>
    <recommendedName>
        <fullName evidence="3 11">Shikimate kinase</fullName>
        <shortName evidence="11">SK</shortName>
        <ecNumber evidence="3 11">2.7.1.71</ecNumber>
    </recommendedName>
</protein>
<evidence type="ECO:0000256" key="4">
    <source>
        <dbReference type="ARBA" id="ARBA00022605"/>
    </source>
</evidence>
<feature type="binding site" evidence="11">
    <location>
        <position position="35"/>
    </location>
    <ligand>
        <name>substrate</name>
    </ligand>
</feature>
<keyword evidence="9 11" id="KW-0057">Aromatic amino acid biosynthesis</keyword>
<evidence type="ECO:0000256" key="1">
    <source>
        <dbReference type="ARBA" id="ARBA00004842"/>
    </source>
</evidence>
<comment type="function">
    <text evidence="11">Catalyzes the specific phosphorylation of the 3-hydroxyl group of shikimic acid using ATP as a cosubstrate.</text>
</comment>
<dbReference type="GO" id="GO:0009423">
    <property type="term" value="P:chorismate biosynthetic process"/>
    <property type="evidence" value="ECO:0007669"/>
    <property type="project" value="UniProtKB-UniRule"/>
</dbReference>
<keyword evidence="4 11" id="KW-0028">Amino-acid biosynthesis</keyword>
<keyword evidence="11" id="KW-0479">Metal-binding</keyword>
<keyword evidence="5 11" id="KW-0808">Transferase</keyword>
<evidence type="ECO:0000256" key="7">
    <source>
        <dbReference type="ARBA" id="ARBA00022777"/>
    </source>
</evidence>
<accession>A0A4R1BJB2</accession>
<keyword evidence="13" id="KW-1185">Reference proteome</keyword>
<dbReference type="AlphaFoldDB" id="A0A4R1BJB2"/>
<dbReference type="SUPFAM" id="SSF52540">
    <property type="entry name" value="P-loop containing nucleoside triphosphate hydrolases"/>
    <property type="match status" value="1"/>
</dbReference>
<proteinExistence type="inferred from homology"/>
<reference evidence="12 13" key="1">
    <citation type="submission" date="2019-03" db="EMBL/GenBank/DDBJ databases">
        <title>Whole genome sequence of a novel Rubrobacter taiwanensis strain, isolated from Yellowstone National Park.</title>
        <authorList>
            <person name="Freed S."/>
            <person name="Ramaley R.F."/>
            <person name="Kyndt J.A."/>
        </authorList>
    </citation>
    <scope>NUCLEOTIDE SEQUENCE [LARGE SCALE GENOMIC DNA]</scope>
    <source>
        <strain evidence="12 13">Yellowstone</strain>
    </source>
</reference>
<sequence>MKSGPLAIVGYMGSGKSTVGRIVARQVGWEFVDLDEVVAERAGLSITEIFDSLGERAFRRLESEALGKMLGGERVVACGGGVVEEPRNRSLLSQVNTVFLWEDTEILWRRTRGTDRPLRGEDYEEFSRRYSERLPYYLEVAALQVEVYERPPEDVAREIVAWLRE</sequence>
<keyword evidence="11" id="KW-0460">Magnesium</keyword>
<evidence type="ECO:0000256" key="6">
    <source>
        <dbReference type="ARBA" id="ARBA00022741"/>
    </source>
</evidence>
<feature type="binding site" evidence="11">
    <location>
        <begin position="13"/>
        <end position="18"/>
    </location>
    <ligand>
        <name>ATP</name>
        <dbReference type="ChEBI" id="CHEBI:30616"/>
    </ligand>
</feature>
<dbReference type="GO" id="GO:0004765">
    <property type="term" value="F:shikimate kinase activity"/>
    <property type="evidence" value="ECO:0007669"/>
    <property type="project" value="UniProtKB-UniRule"/>
</dbReference>
<dbReference type="PANTHER" id="PTHR21087">
    <property type="entry name" value="SHIKIMATE KINASE"/>
    <property type="match status" value="1"/>
</dbReference>
<dbReference type="Proteomes" id="UP000295244">
    <property type="component" value="Unassembled WGS sequence"/>
</dbReference>
<dbReference type="PANTHER" id="PTHR21087:SF16">
    <property type="entry name" value="SHIKIMATE KINASE 1, CHLOROPLASTIC"/>
    <property type="match status" value="1"/>
</dbReference>
<evidence type="ECO:0000256" key="3">
    <source>
        <dbReference type="ARBA" id="ARBA00012154"/>
    </source>
</evidence>
<evidence type="ECO:0000256" key="11">
    <source>
        <dbReference type="HAMAP-Rule" id="MF_00109"/>
    </source>
</evidence>